<dbReference type="Gene3D" id="1.25.40.10">
    <property type="entry name" value="Tetratricopeptide repeat domain"/>
    <property type="match status" value="1"/>
</dbReference>
<dbReference type="InterPro" id="IPR027417">
    <property type="entry name" value="P-loop_NTPase"/>
</dbReference>
<dbReference type="PROSITE" id="PS00622">
    <property type="entry name" value="HTH_LUXR_1"/>
    <property type="match status" value="1"/>
</dbReference>
<dbReference type="SUPFAM" id="SSF48452">
    <property type="entry name" value="TPR-like"/>
    <property type="match status" value="1"/>
</dbReference>
<dbReference type="SUPFAM" id="SSF46894">
    <property type="entry name" value="C-terminal effector domain of the bipartite response regulators"/>
    <property type="match status" value="1"/>
</dbReference>
<comment type="caution">
    <text evidence="5">The sequence shown here is derived from an EMBL/GenBank/DDBJ whole genome shotgun (WGS) entry which is preliminary data.</text>
</comment>
<evidence type="ECO:0000256" key="1">
    <source>
        <dbReference type="ARBA" id="ARBA00022741"/>
    </source>
</evidence>
<dbReference type="InterPro" id="IPR000792">
    <property type="entry name" value="Tscrpt_reg_LuxR_C"/>
</dbReference>
<keyword evidence="1" id="KW-0547">Nucleotide-binding</keyword>
<proteinExistence type="predicted"/>
<evidence type="ECO:0000259" key="4">
    <source>
        <dbReference type="PROSITE" id="PS50043"/>
    </source>
</evidence>
<dbReference type="EMBL" id="JBHMBS010000050">
    <property type="protein sequence ID" value="MFB9682206.1"/>
    <property type="molecule type" value="Genomic_DNA"/>
</dbReference>
<dbReference type="SUPFAM" id="SSF52540">
    <property type="entry name" value="P-loop containing nucleoside triphosphate hydrolases"/>
    <property type="match status" value="1"/>
</dbReference>
<evidence type="ECO:0000313" key="6">
    <source>
        <dbReference type="Proteomes" id="UP001589610"/>
    </source>
</evidence>
<organism evidence="5 6">
    <name type="scientific">Streptosporangium vulgare</name>
    <dbReference type="NCBI Taxonomy" id="46190"/>
    <lineage>
        <taxon>Bacteria</taxon>
        <taxon>Bacillati</taxon>
        <taxon>Actinomycetota</taxon>
        <taxon>Actinomycetes</taxon>
        <taxon>Streptosporangiales</taxon>
        <taxon>Streptosporangiaceae</taxon>
        <taxon>Streptosporangium</taxon>
    </lineage>
</organism>
<sequence length="918" mass="99789">MGFFERDAAMASLQGLLTETVEGRSRVAMVTGVVATGKSELLHSFAEQAYDRGALPLVATASRAESDLPLGVLGQLFHNAPLGERLRVRAMDLLREGGERLETPVVEGLCGVLLSLAEQLPLVIVVDDVHDSDRASQMCLSYFMRRARSSPVMTVFGHADYPHQADRFFPTEIIRQPHCTAIRLLPLSRDAVLGMVGERLGHETAERLAPEWHDLSGGNPILLDGLLEDFARNGTGAPAERYGEAVLSCLHRVDPALLDVARWVAAIDDPALVHRLARADTPSVPLSIRWLETAGLLADGRFHHEAGEEAVLADLGADKRQYMHRRAAELLNSEGASDLAIAEQLSKADDADASWAVPVLRSAARRRLTDGEVESAVDYLKLALRGRLSDHERTAIATMLMRAEWRIDPKTPISHMEELTDALHNGSLRGSDAIILARALLWHGRVDVACDVLERAAEFGDTDPHTVAEGVSTRMWLRCSAPPLLAHMSSWAGKNISEAVLPFQVSRRLESINALAGVLTGGPHDQIVTTAERILRGSNLDEMSMDTVESALLALVYAGQSNRAAPRCDALIGELRSGGSPARRARLTAIRAEISLRQGELEEAASYARLALEIIPPGSWGVAVGDPVATLILAATAMGRYDEALAQLNQVFPEAMLQTRCGVRFLQARGRYQLAVDNPVAALRDFRLCGELLTAWKMDTPGFVAWRADAAEALIALGRHDEARELVEEQLSRSASGSERTDGVALRVLAATSEIRHRPMFLRQASEHLQACGDRYELARALIDLTEAYHGVGEFRRAGIIASRARVLAQECGARPLSQALADEGGADDGDGRTSRVVAILSDAERRVAGLATVGYSNREIADKLFITVSTVEQHLTRVYRKLNITRRSDLPPDLRAQPGRVPGLAREGAHPARPAGR</sequence>
<evidence type="ECO:0000256" key="3">
    <source>
        <dbReference type="SAM" id="MobiDB-lite"/>
    </source>
</evidence>
<accession>A0ABV5TSS2</accession>
<dbReference type="InterPro" id="IPR041664">
    <property type="entry name" value="AAA_16"/>
</dbReference>
<dbReference type="InterPro" id="IPR016032">
    <property type="entry name" value="Sig_transdc_resp-reg_C-effctor"/>
</dbReference>
<dbReference type="InterPro" id="IPR036388">
    <property type="entry name" value="WH-like_DNA-bd_sf"/>
</dbReference>
<dbReference type="SMART" id="SM00421">
    <property type="entry name" value="HTH_LUXR"/>
    <property type="match status" value="1"/>
</dbReference>
<gene>
    <name evidence="5" type="ORF">ACFFRH_42610</name>
</gene>
<feature type="region of interest" description="Disordered" evidence="3">
    <location>
        <begin position="890"/>
        <end position="918"/>
    </location>
</feature>
<keyword evidence="6" id="KW-1185">Reference proteome</keyword>
<feature type="domain" description="HTH luxR-type" evidence="4">
    <location>
        <begin position="834"/>
        <end position="896"/>
    </location>
</feature>
<dbReference type="Proteomes" id="UP001589610">
    <property type="component" value="Unassembled WGS sequence"/>
</dbReference>
<evidence type="ECO:0000313" key="5">
    <source>
        <dbReference type="EMBL" id="MFB9682206.1"/>
    </source>
</evidence>
<dbReference type="CDD" id="cd06170">
    <property type="entry name" value="LuxR_C_like"/>
    <property type="match status" value="1"/>
</dbReference>
<dbReference type="PROSITE" id="PS50043">
    <property type="entry name" value="HTH_LUXR_2"/>
    <property type="match status" value="1"/>
</dbReference>
<dbReference type="PANTHER" id="PTHR16305">
    <property type="entry name" value="TESTICULAR SOLUBLE ADENYLYL CYCLASE"/>
    <property type="match status" value="1"/>
</dbReference>
<keyword evidence="2" id="KW-0067">ATP-binding</keyword>
<dbReference type="RefSeq" id="WP_344747672.1">
    <property type="nucleotide sequence ID" value="NZ_BAAAWW010000135.1"/>
</dbReference>
<dbReference type="InterPro" id="IPR011990">
    <property type="entry name" value="TPR-like_helical_dom_sf"/>
</dbReference>
<protein>
    <submittedName>
        <fullName evidence="5">AAA family ATPase</fullName>
    </submittedName>
</protein>
<evidence type="ECO:0000256" key="2">
    <source>
        <dbReference type="ARBA" id="ARBA00022840"/>
    </source>
</evidence>
<reference evidence="5 6" key="1">
    <citation type="submission" date="2024-09" db="EMBL/GenBank/DDBJ databases">
        <authorList>
            <person name="Sun Q."/>
            <person name="Mori K."/>
        </authorList>
    </citation>
    <scope>NUCLEOTIDE SEQUENCE [LARGE SCALE GENOMIC DNA]</scope>
    <source>
        <strain evidence="5 6">JCM 3028</strain>
    </source>
</reference>
<dbReference type="Pfam" id="PF00196">
    <property type="entry name" value="GerE"/>
    <property type="match status" value="1"/>
</dbReference>
<dbReference type="Pfam" id="PF13191">
    <property type="entry name" value="AAA_16"/>
    <property type="match status" value="1"/>
</dbReference>
<name>A0ABV5TSS2_9ACTN</name>
<dbReference type="PANTHER" id="PTHR16305:SF28">
    <property type="entry name" value="GUANYLATE CYCLASE DOMAIN-CONTAINING PROTEIN"/>
    <property type="match status" value="1"/>
</dbReference>
<dbReference type="Gene3D" id="1.10.10.10">
    <property type="entry name" value="Winged helix-like DNA-binding domain superfamily/Winged helix DNA-binding domain"/>
    <property type="match status" value="1"/>
</dbReference>
<dbReference type="PRINTS" id="PR00038">
    <property type="entry name" value="HTHLUXR"/>
</dbReference>